<dbReference type="GO" id="GO:0003712">
    <property type="term" value="F:transcription coregulator activity"/>
    <property type="evidence" value="ECO:0007669"/>
    <property type="project" value="InterPro"/>
</dbReference>
<comment type="function">
    <text evidence="6">Component of the Mediator complex, a coactivator involved in the regulated transcription of nearly all RNA polymerase II-dependent genes. Mediator functions as a bridge to convey information from gene-specific regulatory proteins to the basal RNA polymerase II transcription machinery. Mediator is recruited to promoters by direct interactions with regulatory proteins and serves as a scaffold for the assembly of a functional preinitiation complex with RNA polymerase II and the general transcription factors.</text>
</comment>
<feature type="compositionally biased region" description="Polar residues" evidence="7">
    <location>
        <begin position="230"/>
        <end position="242"/>
    </location>
</feature>
<evidence type="ECO:0000256" key="3">
    <source>
        <dbReference type="ARBA" id="ARBA00023015"/>
    </source>
</evidence>
<organism evidence="8 9">
    <name type="scientific">Caenorhabditis tropicalis</name>
    <dbReference type="NCBI Taxonomy" id="1561998"/>
    <lineage>
        <taxon>Eukaryota</taxon>
        <taxon>Metazoa</taxon>
        <taxon>Ecdysozoa</taxon>
        <taxon>Nematoda</taxon>
        <taxon>Chromadorea</taxon>
        <taxon>Rhabditida</taxon>
        <taxon>Rhabditina</taxon>
        <taxon>Rhabditomorpha</taxon>
        <taxon>Rhabditoidea</taxon>
        <taxon>Rhabditidae</taxon>
        <taxon>Peloderinae</taxon>
        <taxon>Caenorhabditis</taxon>
    </lineage>
</organism>
<dbReference type="eggNOG" id="KOG3169">
    <property type="taxonomic scope" value="Eukaryota"/>
</dbReference>
<dbReference type="AlphaFoldDB" id="A0A1I7TFJ8"/>
<dbReference type="PANTHER" id="PTHR13104">
    <property type="entry name" value="MED-6-RELATED"/>
    <property type="match status" value="1"/>
</dbReference>
<protein>
    <recommendedName>
        <fullName evidence="6">Mediator of RNA polymerase II transcription subunit 6</fullName>
    </recommendedName>
    <alternativeName>
        <fullName evidence="6">Mediator complex subunit 6</fullName>
    </alternativeName>
</protein>
<evidence type="ECO:0000256" key="1">
    <source>
        <dbReference type="ARBA" id="ARBA00004123"/>
    </source>
</evidence>
<dbReference type="GO" id="GO:0006357">
    <property type="term" value="P:regulation of transcription by RNA polymerase II"/>
    <property type="evidence" value="ECO:0007669"/>
    <property type="project" value="InterPro"/>
</dbReference>
<name>A0A1I7TFJ8_9PELO</name>
<evidence type="ECO:0000256" key="4">
    <source>
        <dbReference type="ARBA" id="ARBA00023163"/>
    </source>
</evidence>
<accession>A0A1I7TFJ8</accession>
<dbReference type="WBParaSite" id="Csp11.Scaffold601.g5441.t1">
    <property type="protein sequence ID" value="Csp11.Scaffold601.g5441.t1"/>
    <property type="gene ID" value="Csp11.Scaffold601.g5441"/>
</dbReference>
<dbReference type="InterPro" id="IPR038566">
    <property type="entry name" value="Mediator_Med6_sf"/>
</dbReference>
<dbReference type="STRING" id="1561998.A0A1I7TFJ8"/>
<evidence type="ECO:0000256" key="6">
    <source>
        <dbReference type="RuleBase" id="RU364143"/>
    </source>
</evidence>
<feature type="region of interest" description="Disordered" evidence="7">
    <location>
        <begin position="218"/>
        <end position="242"/>
    </location>
</feature>
<comment type="subunit">
    <text evidence="6">Component of the Mediator complex.</text>
</comment>
<keyword evidence="4 6" id="KW-0804">Transcription</keyword>
<evidence type="ECO:0000256" key="5">
    <source>
        <dbReference type="ARBA" id="ARBA00023242"/>
    </source>
</evidence>
<reference evidence="9" key="1">
    <citation type="submission" date="2016-11" db="UniProtKB">
        <authorList>
            <consortium name="WormBaseParasite"/>
        </authorList>
    </citation>
    <scope>IDENTIFICATION</scope>
</reference>
<evidence type="ECO:0000256" key="2">
    <source>
        <dbReference type="ARBA" id="ARBA00007526"/>
    </source>
</evidence>
<keyword evidence="6" id="KW-0010">Activator</keyword>
<comment type="subcellular location">
    <subcellularLocation>
        <location evidence="1 6">Nucleus</location>
    </subcellularLocation>
</comment>
<keyword evidence="5 6" id="KW-0539">Nucleus</keyword>
<evidence type="ECO:0000313" key="9">
    <source>
        <dbReference type="WBParaSite" id="Csp11.Scaffold601.g5441.t1"/>
    </source>
</evidence>
<sequence>MSSTKKRNPLHLTFCNSKVAASEINMSNVLNYFCNPENPFYDLNSVNYLIKAHNIKTLPEKDLLRGMAGIQYILWYSRGTFHVIMKLKRNRTGEVNPLSYYYVIDGVIQQAPDMFSIIQSRLLGSLEPLRNAFGELCNCSRFTIAQGYFWEFKNKKDKKKVVKKEEKHESDEVQEQRSTPFQKINTQTIFRQLVKEMPVDDALERAIEDERCIAGETKSVEPEFKKPKNPTRTHNVPRSNVH</sequence>
<dbReference type="InterPro" id="IPR007018">
    <property type="entry name" value="Mediator_Med6"/>
</dbReference>
<evidence type="ECO:0000256" key="7">
    <source>
        <dbReference type="SAM" id="MobiDB-lite"/>
    </source>
</evidence>
<evidence type="ECO:0000313" key="8">
    <source>
        <dbReference type="Proteomes" id="UP000095282"/>
    </source>
</evidence>
<proteinExistence type="inferred from homology"/>
<dbReference type="Gene3D" id="3.10.450.580">
    <property type="entry name" value="Mediator complex, subunit Med6"/>
    <property type="match status" value="1"/>
</dbReference>
<dbReference type="Proteomes" id="UP000095282">
    <property type="component" value="Unplaced"/>
</dbReference>
<keyword evidence="3 6" id="KW-0805">Transcription regulation</keyword>
<gene>
    <name evidence="6" type="primary">MED6</name>
</gene>
<dbReference type="GO" id="GO:0016592">
    <property type="term" value="C:mediator complex"/>
    <property type="evidence" value="ECO:0007669"/>
    <property type="project" value="InterPro"/>
</dbReference>
<comment type="similarity">
    <text evidence="2 6">Belongs to the Mediator complex subunit 6 family.</text>
</comment>
<dbReference type="Pfam" id="PF04934">
    <property type="entry name" value="Med6"/>
    <property type="match status" value="1"/>
</dbReference>
<keyword evidence="8" id="KW-1185">Reference proteome</keyword>